<protein>
    <submittedName>
        <fullName evidence="2">Uncharacterized protein</fullName>
    </submittedName>
</protein>
<gene>
    <name evidence="2" type="ORF">CBR_g27758</name>
</gene>
<sequence length="126" mass="14419">MEDWGVCCWTCFCPCVTVGRTIEILEDGEKRWFTGCTLFSLTQLICSGAFYTGRYRSKLRRKYQLPPEPCNDFLVHCFCGCCAYCQEHSELKARGWDPTSGYLKSISRFQAHGMPVVSAPGEQYMQ</sequence>
<accession>A0A388L8L5</accession>
<dbReference type="Pfam" id="PF04749">
    <property type="entry name" value="PLAC8"/>
    <property type="match status" value="1"/>
</dbReference>
<reference evidence="2 3" key="1">
    <citation type="journal article" date="2018" name="Cell">
        <title>The Chara Genome: Secondary Complexity and Implications for Plant Terrestrialization.</title>
        <authorList>
            <person name="Nishiyama T."/>
            <person name="Sakayama H."/>
            <person name="Vries J.D."/>
            <person name="Buschmann H."/>
            <person name="Saint-Marcoux D."/>
            <person name="Ullrich K.K."/>
            <person name="Haas F.B."/>
            <person name="Vanderstraeten L."/>
            <person name="Becker D."/>
            <person name="Lang D."/>
            <person name="Vosolsobe S."/>
            <person name="Rombauts S."/>
            <person name="Wilhelmsson P.K.I."/>
            <person name="Janitza P."/>
            <person name="Kern R."/>
            <person name="Heyl A."/>
            <person name="Rumpler F."/>
            <person name="Villalobos L.I.A.C."/>
            <person name="Clay J.M."/>
            <person name="Skokan R."/>
            <person name="Toyoda A."/>
            <person name="Suzuki Y."/>
            <person name="Kagoshima H."/>
            <person name="Schijlen E."/>
            <person name="Tajeshwar N."/>
            <person name="Catarino B."/>
            <person name="Hetherington A.J."/>
            <person name="Saltykova A."/>
            <person name="Bonnot C."/>
            <person name="Breuninger H."/>
            <person name="Symeonidi A."/>
            <person name="Radhakrishnan G.V."/>
            <person name="Van Nieuwerburgh F."/>
            <person name="Deforce D."/>
            <person name="Chang C."/>
            <person name="Karol K.G."/>
            <person name="Hedrich R."/>
            <person name="Ulvskov P."/>
            <person name="Glockner G."/>
            <person name="Delwiche C.F."/>
            <person name="Petrasek J."/>
            <person name="Van de Peer Y."/>
            <person name="Friml J."/>
            <person name="Beilby M."/>
            <person name="Dolan L."/>
            <person name="Kohara Y."/>
            <person name="Sugano S."/>
            <person name="Fujiyama A."/>
            <person name="Delaux P.-M."/>
            <person name="Quint M."/>
            <person name="TheiBen G."/>
            <person name="Hagemann M."/>
            <person name="Harholt J."/>
            <person name="Dunand C."/>
            <person name="Zachgo S."/>
            <person name="Langdale J."/>
            <person name="Maumus F."/>
            <person name="Straeten D.V.D."/>
            <person name="Gould S.B."/>
            <person name="Rensing S.A."/>
        </authorList>
    </citation>
    <scope>NUCLEOTIDE SEQUENCE [LARGE SCALE GENOMIC DNA]</scope>
    <source>
        <strain evidence="2 3">S276</strain>
    </source>
</reference>
<proteinExistence type="predicted"/>
<dbReference type="Gramene" id="GBG78533">
    <property type="protein sequence ID" value="GBG78533"/>
    <property type="gene ID" value="CBR_g27758"/>
</dbReference>
<dbReference type="InterPro" id="IPR006461">
    <property type="entry name" value="PLAC_motif_containing"/>
</dbReference>
<keyword evidence="1" id="KW-0812">Transmembrane</keyword>
<dbReference type="Proteomes" id="UP000265515">
    <property type="component" value="Unassembled WGS sequence"/>
</dbReference>
<dbReference type="PANTHER" id="PTHR15907">
    <property type="entry name" value="DUF614 FAMILY PROTEIN-RELATED"/>
    <property type="match status" value="1"/>
</dbReference>
<name>A0A388L8L5_CHABU</name>
<evidence type="ECO:0000313" key="2">
    <source>
        <dbReference type="EMBL" id="GBG78533.1"/>
    </source>
</evidence>
<comment type="caution">
    <text evidence="2">The sequence shown here is derived from an EMBL/GenBank/DDBJ whole genome shotgun (WGS) entry which is preliminary data.</text>
</comment>
<dbReference type="OMA" id="TAKEYGW"/>
<keyword evidence="1" id="KW-1133">Transmembrane helix</keyword>
<keyword evidence="1" id="KW-0472">Membrane</keyword>
<organism evidence="2 3">
    <name type="scientific">Chara braunii</name>
    <name type="common">Braun's stonewort</name>
    <dbReference type="NCBI Taxonomy" id="69332"/>
    <lineage>
        <taxon>Eukaryota</taxon>
        <taxon>Viridiplantae</taxon>
        <taxon>Streptophyta</taxon>
        <taxon>Charophyceae</taxon>
        <taxon>Charales</taxon>
        <taxon>Characeae</taxon>
        <taxon>Chara</taxon>
    </lineage>
</organism>
<keyword evidence="3" id="KW-1185">Reference proteome</keyword>
<dbReference type="OrthoDB" id="1045822at2759"/>
<feature type="transmembrane region" description="Helical" evidence="1">
    <location>
        <begin position="32"/>
        <end position="52"/>
    </location>
</feature>
<dbReference type="NCBIfam" id="TIGR01571">
    <property type="entry name" value="A_thal_Cys_rich"/>
    <property type="match status" value="1"/>
</dbReference>
<dbReference type="EMBL" id="BFEA01000297">
    <property type="protein sequence ID" value="GBG78533.1"/>
    <property type="molecule type" value="Genomic_DNA"/>
</dbReference>
<evidence type="ECO:0000256" key="1">
    <source>
        <dbReference type="SAM" id="Phobius"/>
    </source>
</evidence>
<evidence type="ECO:0000313" key="3">
    <source>
        <dbReference type="Proteomes" id="UP000265515"/>
    </source>
</evidence>
<dbReference type="AlphaFoldDB" id="A0A388L8L5"/>